<dbReference type="EMBL" id="UFVB01000001">
    <property type="protein sequence ID" value="SUW93924.1"/>
    <property type="molecule type" value="Genomic_DNA"/>
</dbReference>
<evidence type="ECO:0000256" key="4">
    <source>
        <dbReference type="SAM" id="SignalP"/>
    </source>
</evidence>
<comment type="caution">
    <text evidence="6">The sequence shown here is derived from an EMBL/GenBank/DDBJ whole genome shotgun (WGS) entry which is preliminary data.</text>
</comment>
<evidence type="ECO:0000313" key="9">
    <source>
        <dbReference type="Proteomes" id="UP000254131"/>
    </source>
</evidence>
<evidence type="ECO:0000313" key="6">
    <source>
        <dbReference type="EMBL" id="EAK8194243.1"/>
    </source>
</evidence>
<evidence type="ECO:0000313" key="8">
    <source>
        <dbReference type="EMBL" id="SUW93924.1"/>
    </source>
</evidence>
<dbReference type="EMBL" id="JAJUOL010000007">
    <property type="protein sequence ID" value="MCH3851878.1"/>
    <property type="molecule type" value="Genomic_DNA"/>
</dbReference>
<sequence>MNKFSIVLTLLLCGSCALALDPNLEKTKSATGIDLPTAKWNLPKELNEDGTIDETKMPKNSEYSKMVILGNKILNETSKYVGPQAKDPKKRFAGNNLSCSSCHANGGSVQNQSGFVGIWARFPQYNARGDKVITLADRINGCFERSMNGKRMPSDTPEMKAMLTYMQWLSQGVPVGAKIEG</sequence>
<feature type="chain" id="PRO_5042704322" evidence="4">
    <location>
        <begin position="20"/>
        <end position="181"/>
    </location>
</feature>
<dbReference type="InterPro" id="IPR036909">
    <property type="entry name" value="Cyt_c-like_dom_sf"/>
</dbReference>
<reference evidence="6 10" key="2">
    <citation type="submission" date="2019-04" db="EMBL/GenBank/DDBJ databases">
        <authorList>
            <person name="Ashton P.M."/>
            <person name="Dallman T."/>
            <person name="Nair S."/>
            <person name="De Pinna E."/>
            <person name="Peters T."/>
            <person name="Grant K."/>
        </authorList>
    </citation>
    <scope>NUCLEOTIDE SEQUENCE [LARGE SCALE GENOMIC DNA]</scope>
    <source>
        <strain evidence="6 10">OXC2299</strain>
    </source>
</reference>
<evidence type="ECO:0000256" key="1">
    <source>
        <dbReference type="ARBA" id="ARBA00022617"/>
    </source>
</evidence>
<keyword evidence="4" id="KW-0732">Signal</keyword>
<feature type="signal peptide" evidence="4">
    <location>
        <begin position="1"/>
        <end position="19"/>
    </location>
</feature>
<dbReference type="GO" id="GO:0020037">
    <property type="term" value="F:heme binding"/>
    <property type="evidence" value="ECO:0007669"/>
    <property type="project" value="InterPro"/>
</dbReference>
<dbReference type="SUPFAM" id="SSF46626">
    <property type="entry name" value="Cytochrome c"/>
    <property type="match status" value="1"/>
</dbReference>
<dbReference type="GO" id="GO:0009055">
    <property type="term" value="F:electron transfer activity"/>
    <property type="evidence" value="ECO:0007669"/>
    <property type="project" value="InterPro"/>
</dbReference>
<evidence type="ECO:0000313" key="7">
    <source>
        <dbReference type="EMBL" id="MCH3851878.1"/>
    </source>
</evidence>
<dbReference type="Pfam" id="PF21342">
    <property type="entry name" value="SoxA-TsdA_cyt-c"/>
    <property type="match status" value="1"/>
</dbReference>
<evidence type="ECO:0000256" key="3">
    <source>
        <dbReference type="ARBA" id="ARBA00023004"/>
    </source>
</evidence>
<dbReference type="Proteomes" id="UP000254131">
    <property type="component" value="Unassembled WGS sequence"/>
</dbReference>
<accession>A0A381CUS3</accession>
<evidence type="ECO:0000259" key="5">
    <source>
        <dbReference type="Pfam" id="PF21342"/>
    </source>
</evidence>
<evidence type="ECO:0000256" key="2">
    <source>
        <dbReference type="ARBA" id="ARBA00022723"/>
    </source>
</evidence>
<reference evidence="8 9" key="1">
    <citation type="submission" date="2018-06" db="EMBL/GenBank/DDBJ databases">
        <authorList>
            <consortium name="Pathogen Informatics"/>
            <person name="Doyle S."/>
        </authorList>
    </citation>
    <scope>NUCLEOTIDE SEQUENCE [LARGE SCALE GENOMIC DNA]</scope>
    <source>
        <strain evidence="8 9">NCTC13105</strain>
    </source>
</reference>
<dbReference type="RefSeq" id="WP_002873064.1">
    <property type="nucleotide sequence ID" value="NZ_AP028336.1"/>
</dbReference>
<dbReference type="AlphaFoldDB" id="A0A381CUS3"/>
<evidence type="ECO:0000313" key="10">
    <source>
        <dbReference type="Proteomes" id="UP000358933"/>
    </source>
</evidence>
<dbReference type="GO" id="GO:0046872">
    <property type="term" value="F:metal ion binding"/>
    <property type="evidence" value="ECO:0007669"/>
    <property type="project" value="UniProtKB-KW"/>
</dbReference>
<feature type="domain" description="Cytochrome c" evidence="5">
    <location>
        <begin position="95"/>
        <end position="175"/>
    </location>
</feature>
<dbReference type="InterPro" id="IPR009056">
    <property type="entry name" value="Cyt_c-like_dom"/>
</dbReference>
<keyword evidence="1" id="KW-0349">Heme</keyword>
<protein>
    <submittedName>
        <fullName evidence="6 8">Cytochrome C</fullName>
    </submittedName>
</protein>
<gene>
    <name evidence="6" type="ORF">E7N58_08870</name>
    <name evidence="7" type="ORF">LZC39_07195</name>
    <name evidence="8" type="ORF">NCTC13105_01658</name>
</gene>
<name>A0A381CUS3_CAMJU</name>
<dbReference type="EMBL" id="AACJKW010000014">
    <property type="protein sequence ID" value="EAK8194243.1"/>
    <property type="molecule type" value="Genomic_DNA"/>
</dbReference>
<keyword evidence="2" id="KW-0479">Metal-binding</keyword>
<dbReference type="Gene3D" id="1.10.760.10">
    <property type="entry name" value="Cytochrome c-like domain"/>
    <property type="match status" value="1"/>
</dbReference>
<proteinExistence type="predicted"/>
<keyword evidence="3" id="KW-0408">Iron</keyword>
<dbReference type="Proteomes" id="UP000358933">
    <property type="component" value="Unassembled WGS sequence"/>
</dbReference>
<dbReference type="Proteomes" id="UP001199644">
    <property type="component" value="Unassembled WGS sequence"/>
</dbReference>
<reference evidence="7" key="3">
    <citation type="submission" date="2021-12" db="EMBL/GenBank/DDBJ databases">
        <title>Prevalence of phenicol resistance gene fexA in Campylobacter isolated from poultry supply chain.</title>
        <authorList>
            <person name="Tang B."/>
            <person name="Zheng X."/>
            <person name="Lin J."/>
            <person name="Lin R."/>
            <person name="Yang H."/>
            <person name="Shen Z."/>
            <person name="Xia F."/>
        </authorList>
    </citation>
    <scope>NUCLEOTIDE SEQUENCE</scope>
    <source>
        <strain evidence="7">CJHN2011004</strain>
    </source>
</reference>
<organism evidence="6 10">
    <name type="scientific">Campylobacter jejuni</name>
    <dbReference type="NCBI Taxonomy" id="197"/>
    <lineage>
        <taxon>Bacteria</taxon>
        <taxon>Pseudomonadati</taxon>
        <taxon>Campylobacterota</taxon>
        <taxon>Epsilonproteobacteria</taxon>
        <taxon>Campylobacterales</taxon>
        <taxon>Campylobacteraceae</taxon>
        <taxon>Campylobacter</taxon>
    </lineage>
</organism>